<dbReference type="PANTHER" id="PTHR43163">
    <property type="entry name" value="DIPEPTIDE TRANSPORT SYSTEM PERMEASE PROTEIN DPPB-RELATED"/>
    <property type="match status" value="1"/>
</dbReference>
<name>S3I3W8_9HYPH</name>
<dbReference type="CDD" id="cd06261">
    <property type="entry name" value="TM_PBP2"/>
    <property type="match status" value="1"/>
</dbReference>
<organism evidence="9 10">
    <name type="scientific">Rhizobium grahamii CCGE 502</name>
    <dbReference type="NCBI Taxonomy" id="990285"/>
    <lineage>
        <taxon>Bacteria</taxon>
        <taxon>Pseudomonadati</taxon>
        <taxon>Pseudomonadota</taxon>
        <taxon>Alphaproteobacteria</taxon>
        <taxon>Hyphomicrobiales</taxon>
        <taxon>Rhizobiaceae</taxon>
        <taxon>Rhizobium/Agrobacterium group</taxon>
        <taxon>Rhizobium</taxon>
    </lineage>
</organism>
<dbReference type="InterPro" id="IPR035906">
    <property type="entry name" value="MetI-like_sf"/>
</dbReference>
<keyword evidence="9" id="KW-0614">Plasmid</keyword>
<feature type="transmembrane region" description="Helical" evidence="7">
    <location>
        <begin position="274"/>
        <end position="295"/>
    </location>
</feature>
<keyword evidence="6 7" id="KW-0472">Membrane</keyword>
<dbReference type="AlphaFoldDB" id="S3I3W8"/>
<dbReference type="InterPro" id="IPR000515">
    <property type="entry name" value="MetI-like"/>
</dbReference>
<evidence type="ECO:0000313" key="9">
    <source>
        <dbReference type="EMBL" id="EPE94338.1"/>
    </source>
</evidence>
<keyword evidence="4 7" id="KW-0812">Transmembrane</keyword>
<gene>
    <name evidence="9" type="ORF">RGCCGE502_31662</name>
</gene>
<dbReference type="HOGENOM" id="CLU_036879_0_0_5"/>
<dbReference type="InterPro" id="IPR045621">
    <property type="entry name" value="BPD_transp_1_N"/>
</dbReference>
<evidence type="ECO:0000256" key="1">
    <source>
        <dbReference type="ARBA" id="ARBA00004651"/>
    </source>
</evidence>
<dbReference type="Proteomes" id="UP000014411">
    <property type="component" value="Unassembled WGS sequence"/>
</dbReference>
<evidence type="ECO:0000256" key="4">
    <source>
        <dbReference type="ARBA" id="ARBA00022692"/>
    </source>
</evidence>
<dbReference type="Pfam" id="PF00528">
    <property type="entry name" value="BPD_transp_1"/>
    <property type="match status" value="1"/>
</dbReference>
<evidence type="ECO:0000256" key="5">
    <source>
        <dbReference type="ARBA" id="ARBA00022989"/>
    </source>
</evidence>
<feature type="transmembrane region" description="Helical" evidence="7">
    <location>
        <begin position="328"/>
        <end position="351"/>
    </location>
</feature>
<keyword evidence="10" id="KW-1185">Reference proteome</keyword>
<proteinExistence type="inferred from homology"/>
<evidence type="ECO:0000259" key="8">
    <source>
        <dbReference type="PROSITE" id="PS50928"/>
    </source>
</evidence>
<dbReference type="PANTHER" id="PTHR43163:SF8">
    <property type="entry name" value="D,D-DIPEPTIDE TRANSPORT SYSTEM PERMEASE PROTEIN DDPB-RELATED"/>
    <property type="match status" value="1"/>
</dbReference>
<keyword evidence="2 7" id="KW-0813">Transport</keyword>
<feature type="transmembrane region" description="Helical" evidence="7">
    <location>
        <begin position="159"/>
        <end position="182"/>
    </location>
</feature>
<comment type="subcellular location">
    <subcellularLocation>
        <location evidence="1 7">Cell membrane</location>
        <topology evidence="1 7">Multi-pass membrane protein</topology>
    </subcellularLocation>
</comment>
<dbReference type="Gene3D" id="1.10.3720.10">
    <property type="entry name" value="MetI-like"/>
    <property type="match status" value="1"/>
</dbReference>
<dbReference type="GO" id="GO:0005886">
    <property type="term" value="C:plasma membrane"/>
    <property type="evidence" value="ECO:0007669"/>
    <property type="project" value="UniProtKB-SubCell"/>
</dbReference>
<dbReference type="GO" id="GO:0071916">
    <property type="term" value="F:dipeptide transmembrane transporter activity"/>
    <property type="evidence" value="ECO:0007669"/>
    <property type="project" value="TreeGrafter"/>
</dbReference>
<accession>S3I3W8</accession>
<comment type="similarity">
    <text evidence="7">Belongs to the binding-protein-dependent transport system permease family.</text>
</comment>
<feature type="transmembrane region" description="Helical" evidence="7">
    <location>
        <begin position="126"/>
        <end position="147"/>
    </location>
</feature>
<feature type="transmembrane region" description="Helical" evidence="7">
    <location>
        <begin position="26"/>
        <end position="51"/>
    </location>
</feature>
<evidence type="ECO:0000256" key="3">
    <source>
        <dbReference type="ARBA" id="ARBA00022475"/>
    </source>
</evidence>
<feature type="transmembrane region" description="Helical" evidence="7">
    <location>
        <begin position="224"/>
        <end position="243"/>
    </location>
</feature>
<evidence type="ECO:0000256" key="2">
    <source>
        <dbReference type="ARBA" id="ARBA00022448"/>
    </source>
</evidence>
<feature type="domain" description="ABC transmembrane type-1" evidence="8">
    <location>
        <begin position="120"/>
        <end position="347"/>
    </location>
</feature>
<sequence>MPQTATNNSAGMTDSRQRNSWRELSLILPLFKWFWSFALTLFGLALVTFAMTRLSPIDPALQLVGDHASKSTYEQARVELGLDKPLPLQFLRYVETALSGNFGLSISTGQPVAKDIARTFPATIELATAAIVIGAVVGLSLGIAAAMRRGTWVDSLVRFVSLFGYSVPIFWLGLLMLLLFYARLHWAPGPGRADVVFQYTVKPVTGFALIDTWMSGKAGAFRDALAHLVLPATVLAFHALAAISRLTRAAVLTELGQEYVTTARAKGASLRRIVFVHILPNISGTLLTVIALSYASLLEGAVLTETVFAWPGIGRYLTTAMFSGDMPAILGATLIVGASFVLLNALTDLGVARLEAGKKR</sequence>
<dbReference type="SUPFAM" id="SSF161098">
    <property type="entry name" value="MetI-like"/>
    <property type="match status" value="1"/>
</dbReference>
<evidence type="ECO:0000256" key="7">
    <source>
        <dbReference type="RuleBase" id="RU363032"/>
    </source>
</evidence>
<evidence type="ECO:0000313" key="10">
    <source>
        <dbReference type="Proteomes" id="UP000014411"/>
    </source>
</evidence>
<comment type="caution">
    <text evidence="9">The sequence shown here is derived from an EMBL/GenBank/DDBJ whole genome shotgun (WGS) entry which is preliminary data.</text>
</comment>
<reference evidence="9 10" key="1">
    <citation type="journal article" date="2012" name="J. Bacteriol.">
        <title>Genome sequence of Rhizobium grahamii CCGE502, a broad-host-range symbiont with low nodulation competitiveness in Phaseolus vulgaris.</title>
        <authorList>
            <person name="Althabegoiti M.J."/>
            <person name="Lozano L."/>
            <person name="Torres-Tejerizo G."/>
            <person name="Ormeno-Orrillo E."/>
            <person name="Rogel M.A."/>
            <person name="Gonzalez V."/>
            <person name="Martinez-Romero E."/>
        </authorList>
    </citation>
    <scope>NUCLEOTIDE SEQUENCE [LARGE SCALE GENOMIC DNA]</scope>
    <source>
        <strain evidence="9 10">CCGE 502</strain>
        <plasmid evidence="9">pRg502b</plasmid>
    </source>
</reference>
<keyword evidence="5 7" id="KW-1133">Transmembrane helix</keyword>
<evidence type="ECO:0000256" key="6">
    <source>
        <dbReference type="ARBA" id="ARBA00023136"/>
    </source>
</evidence>
<dbReference type="EMBL" id="AEYE02000036">
    <property type="protein sequence ID" value="EPE94338.1"/>
    <property type="molecule type" value="Genomic_DNA"/>
</dbReference>
<dbReference type="PROSITE" id="PS50928">
    <property type="entry name" value="ABC_TM1"/>
    <property type="match status" value="1"/>
</dbReference>
<dbReference type="Pfam" id="PF19300">
    <property type="entry name" value="BPD_transp_1_N"/>
    <property type="match status" value="1"/>
</dbReference>
<protein>
    <submittedName>
        <fullName evidence="9">ABC transporter permease</fullName>
    </submittedName>
</protein>
<keyword evidence="3" id="KW-1003">Cell membrane</keyword>
<geneLocation type="plasmid" evidence="9">
    <name>pRg502b</name>
</geneLocation>